<dbReference type="AlphaFoldDB" id="A0A8H5IWF6"/>
<dbReference type="PANTHER" id="PTHR23342">
    <property type="entry name" value="N-ACETYLGLUTAMATE SYNTHASE"/>
    <property type="match status" value="1"/>
</dbReference>
<comment type="pathway">
    <text evidence="1">Amino-acid biosynthesis; L-arginine biosynthesis.</text>
</comment>
<evidence type="ECO:0000313" key="4">
    <source>
        <dbReference type="EMBL" id="KAF5543258.1"/>
    </source>
</evidence>
<feature type="domain" description="N-acetyltransferase" evidence="3">
    <location>
        <begin position="59"/>
        <end position="213"/>
    </location>
</feature>
<dbReference type="EMBL" id="JAAOAO010000406">
    <property type="protein sequence ID" value="KAF5543258.1"/>
    <property type="molecule type" value="Genomic_DNA"/>
</dbReference>
<sequence>MLSSAAVVLRTSVRLTTSQTLTRVSAPALTSFRCLIHPGNLQKELFTDSGAGTLIRLGNRIRKTSSIKELQDIKKLEATSNSSSDSLDIVAIVDRFASILTEKNFTAYYADATHCMAIVMPQDQGTAILTSLSTTKSGWLNGTMENIFTGIKKDYPTLAWAVSERDENLTWFFEQADGSFHQNGRVLFYYGSDMRSVALSPVYKNFVSGRASLGDSNLESGGTA</sequence>
<dbReference type="GO" id="GO:0006526">
    <property type="term" value="P:L-arginine biosynthetic process"/>
    <property type="evidence" value="ECO:0007669"/>
    <property type="project" value="UniProtKB-UniPathway"/>
</dbReference>
<dbReference type="InterPro" id="IPR006855">
    <property type="entry name" value="Vertebrate-like_GNAT_dom"/>
</dbReference>
<dbReference type="GO" id="GO:0005759">
    <property type="term" value="C:mitochondrial matrix"/>
    <property type="evidence" value="ECO:0007669"/>
    <property type="project" value="TreeGrafter"/>
</dbReference>
<keyword evidence="2" id="KW-0808">Transferase</keyword>
<organism evidence="4 5">
    <name type="scientific">Fusarium napiforme</name>
    <dbReference type="NCBI Taxonomy" id="42672"/>
    <lineage>
        <taxon>Eukaryota</taxon>
        <taxon>Fungi</taxon>
        <taxon>Dikarya</taxon>
        <taxon>Ascomycota</taxon>
        <taxon>Pezizomycotina</taxon>
        <taxon>Sordariomycetes</taxon>
        <taxon>Hypocreomycetidae</taxon>
        <taxon>Hypocreales</taxon>
        <taxon>Nectriaceae</taxon>
        <taxon>Fusarium</taxon>
        <taxon>Fusarium fujikuroi species complex</taxon>
    </lineage>
</organism>
<dbReference type="UniPathway" id="UPA00068"/>
<name>A0A8H5IWF6_9HYPO</name>
<protein>
    <submittedName>
        <fullName evidence="4">Acetylglutamate kinase n-acetyl-gamma-glutamyl-phosphate reductase (ARG-6)</fullName>
    </submittedName>
</protein>
<evidence type="ECO:0000256" key="2">
    <source>
        <dbReference type="ARBA" id="ARBA00022679"/>
    </source>
</evidence>
<comment type="caution">
    <text evidence="4">The sequence shown here is derived from an EMBL/GenBank/DDBJ whole genome shotgun (WGS) entry which is preliminary data.</text>
</comment>
<keyword evidence="5" id="KW-1185">Reference proteome</keyword>
<reference evidence="4 5" key="1">
    <citation type="submission" date="2020-05" db="EMBL/GenBank/DDBJ databases">
        <title>Identification and distribution of gene clusters putatively required for synthesis of sphingolipid metabolism inhibitors in phylogenetically diverse species of the filamentous fungus Fusarium.</title>
        <authorList>
            <person name="Kim H.-S."/>
            <person name="Busman M."/>
            <person name="Brown D.W."/>
            <person name="Divon H."/>
            <person name="Uhlig S."/>
            <person name="Proctor R.H."/>
        </authorList>
    </citation>
    <scope>NUCLEOTIDE SEQUENCE [LARGE SCALE GENOMIC DNA]</scope>
    <source>
        <strain evidence="4 5">NRRL 25196</strain>
    </source>
</reference>
<evidence type="ECO:0000256" key="1">
    <source>
        <dbReference type="ARBA" id="ARBA00004730"/>
    </source>
</evidence>
<proteinExistence type="predicted"/>
<evidence type="ECO:0000259" key="3">
    <source>
        <dbReference type="PROSITE" id="PS51731"/>
    </source>
</evidence>
<dbReference type="Gene3D" id="3.40.630.30">
    <property type="match status" value="1"/>
</dbReference>
<dbReference type="PANTHER" id="PTHR23342:SF0">
    <property type="entry name" value="N-ACETYLGLUTAMATE SYNTHASE, MITOCHONDRIAL"/>
    <property type="match status" value="1"/>
</dbReference>
<evidence type="ECO:0000313" key="5">
    <source>
        <dbReference type="Proteomes" id="UP000574317"/>
    </source>
</evidence>
<dbReference type="PROSITE" id="PS51731">
    <property type="entry name" value="GNAT_NAGS"/>
    <property type="match status" value="1"/>
</dbReference>
<dbReference type="Pfam" id="PF04768">
    <property type="entry name" value="NAT"/>
    <property type="match status" value="1"/>
</dbReference>
<keyword evidence="4" id="KW-0418">Kinase</keyword>
<dbReference type="GO" id="GO:0003991">
    <property type="term" value="F:acetylglutamate kinase activity"/>
    <property type="evidence" value="ECO:0007669"/>
    <property type="project" value="TreeGrafter"/>
</dbReference>
<dbReference type="Proteomes" id="UP000574317">
    <property type="component" value="Unassembled WGS sequence"/>
</dbReference>
<accession>A0A8H5IWF6</accession>
<dbReference type="GO" id="GO:0003942">
    <property type="term" value="F:N-acetyl-gamma-glutamyl-phosphate reductase activity"/>
    <property type="evidence" value="ECO:0007669"/>
    <property type="project" value="TreeGrafter"/>
</dbReference>
<gene>
    <name evidence="4" type="ORF">FNAPI_9706</name>
</gene>